<protein>
    <submittedName>
        <fullName evidence="5">ABC transporter substrate-binding protein</fullName>
    </submittedName>
</protein>
<keyword evidence="3" id="KW-0732">Signal</keyword>
<organism evidence="5 6">
    <name type="scientific">Haloarcula onubensis</name>
    <dbReference type="NCBI Taxonomy" id="2950539"/>
    <lineage>
        <taxon>Archaea</taxon>
        <taxon>Methanobacteriati</taxon>
        <taxon>Methanobacteriota</taxon>
        <taxon>Stenosarchaea group</taxon>
        <taxon>Halobacteria</taxon>
        <taxon>Halobacteriales</taxon>
        <taxon>Haloarculaceae</taxon>
        <taxon>Haloarcula</taxon>
    </lineage>
</organism>
<dbReference type="InterPro" id="IPR006311">
    <property type="entry name" value="TAT_signal"/>
</dbReference>
<dbReference type="InterPro" id="IPR019546">
    <property type="entry name" value="TAT_signal_bac_arc"/>
</dbReference>
<dbReference type="NCBIfam" id="TIGR01409">
    <property type="entry name" value="TAT_signal_seq"/>
    <property type="match status" value="1"/>
</dbReference>
<proteinExistence type="inferred from homology"/>
<dbReference type="Pfam" id="PF09084">
    <property type="entry name" value="NMT1"/>
    <property type="match status" value="1"/>
</dbReference>
<evidence type="ECO:0000256" key="1">
    <source>
        <dbReference type="ARBA" id="ARBA00004418"/>
    </source>
</evidence>
<accession>A0ABU2FPS5</accession>
<dbReference type="Gene3D" id="3.40.190.10">
    <property type="entry name" value="Periplasmic binding protein-like II"/>
    <property type="match status" value="2"/>
</dbReference>
<comment type="similarity">
    <text evidence="2">Belongs to the bacterial solute-binding protein SsuA/TauA family.</text>
</comment>
<sequence>MKSYDFSRRSFMKTAATAGVASSALVSGCLSESSASSDEGGASIDFDTIEGNLNIMLFRSGIEQGFWGDEGVSLNLQQVPFGRYTTSMTTGGNDVGIMGYPIFSQYNDGEYDFVHFGPCITQINSILVPVDSDLETVEDLRGATLGHPGWQTATATLMRGLVADQFGFDLREETEGVQSQPSTLWSLMLDQGDIDAMIQFTGQTVRGLASPDEVRPLYNAWEGWEEQTGYPPLITPFTTTRSFLEENPEQVLAVAEGWASAQEYFQSNTESVVSEYGELAGLSDQANRDTIVELAQNGAMTHPVDEYDAELIDSQWQLLEVLSDLELIPAVPPREDHVISISELRSKAGSTPTE</sequence>
<dbReference type="PANTHER" id="PTHR30024">
    <property type="entry name" value="ALIPHATIC SULFONATES-BINDING PROTEIN-RELATED"/>
    <property type="match status" value="1"/>
</dbReference>
<reference evidence="5 6" key="1">
    <citation type="submission" date="2022-06" db="EMBL/GenBank/DDBJ databases">
        <title>Halomicroarcula sp. a new haloarchaeum isolate from saline soil.</title>
        <authorList>
            <person name="Strakova D."/>
            <person name="Galisteo C."/>
            <person name="Sanchez-Porro C."/>
            <person name="Ventosa A."/>
        </authorList>
    </citation>
    <scope>NUCLEOTIDE SEQUENCE [LARGE SCALE GENOMIC DNA]</scope>
    <source>
        <strain evidence="5 6">S3CR25-11</strain>
    </source>
</reference>
<evidence type="ECO:0000256" key="3">
    <source>
        <dbReference type="ARBA" id="ARBA00022729"/>
    </source>
</evidence>
<evidence type="ECO:0000259" key="4">
    <source>
        <dbReference type="Pfam" id="PF09084"/>
    </source>
</evidence>
<dbReference type="EMBL" id="JAMQOS010000003">
    <property type="protein sequence ID" value="MDS0282755.1"/>
    <property type="molecule type" value="Genomic_DNA"/>
</dbReference>
<dbReference type="InterPro" id="IPR015168">
    <property type="entry name" value="SsuA/THI5"/>
</dbReference>
<name>A0ABU2FPS5_9EURY</name>
<dbReference type="RefSeq" id="WP_310900582.1">
    <property type="nucleotide sequence ID" value="NZ_JAMQOS010000003.1"/>
</dbReference>
<dbReference type="Proteomes" id="UP001268864">
    <property type="component" value="Unassembled WGS sequence"/>
</dbReference>
<comment type="subcellular location">
    <subcellularLocation>
        <location evidence="1">Periplasm</location>
    </subcellularLocation>
</comment>
<evidence type="ECO:0000313" key="5">
    <source>
        <dbReference type="EMBL" id="MDS0282755.1"/>
    </source>
</evidence>
<dbReference type="PROSITE" id="PS51257">
    <property type="entry name" value="PROKAR_LIPOPROTEIN"/>
    <property type="match status" value="1"/>
</dbReference>
<dbReference type="PANTHER" id="PTHR30024:SF47">
    <property type="entry name" value="TAURINE-BINDING PERIPLASMIC PROTEIN"/>
    <property type="match status" value="1"/>
</dbReference>
<dbReference type="SUPFAM" id="SSF53850">
    <property type="entry name" value="Periplasmic binding protein-like II"/>
    <property type="match status" value="1"/>
</dbReference>
<dbReference type="PROSITE" id="PS51318">
    <property type="entry name" value="TAT"/>
    <property type="match status" value="1"/>
</dbReference>
<feature type="domain" description="SsuA/THI5-like" evidence="4">
    <location>
        <begin position="60"/>
        <end position="264"/>
    </location>
</feature>
<evidence type="ECO:0000256" key="2">
    <source>
        <dbReference type="ARBA" id="ARBA00010742"/>
    </source>
</evidence>
<evidence type="ECO:0000313" key="6">
    <source>
        <dbReference type="Proteomes" id="UP001268864"/>
    </source>
</evidence>
<gene>
    <name evidence="5" type="ORF">NDI86_11520</name>
</gene>
<keyword evidence="6" id="KW-1185">Reference proteome</keyword>
<comment type="caution">
    <text evidence="5">The sequence shown here is derived from an EMBL/GenBank/DDBJ whole genome shotgun (WGS) entry which is preliminary data.</text>
</comment>